<dbReference type="RefSeq" id="XP_018384782.1">
    <property type="nucleotide sequence ID" value="XM_018528526.1"/>
</dbReference>
<reference evidence="2 3" key="1">
    <citation type="submission" date="2016-05" db="EMBL/GenBank/DDBJ databases">
        <title>Comparative analysis of secretome profiles of manganese(II)-oxidizing ascomycete fungi.</title>
        <authorList>
            <consortium name="DOE Joint Genome Institute"/>
            <person name="Zeiner C.A."/>
            <person name="Purvine S.O."/>
            <person name="Zink E.M."/>
            <person name="Wu S."/>
            <person name="Pasa-Tolic L."/>
            <person name="Chaput D.L."/>
            <person name="Haridas S."/>
            <person name="Grigoriev I.V."/>
            <person name="Santelli C.M."/>
            <person name="Hansel C.M."/>
        </authorList>
    </citation>
    <scope>NUCLEOTIDE SEQUENCE [LARGE SCALE GENOMIC DNA]</scope>
    <source>
        <strain evidence="2 3">SRC1lrK2f</strain>
    </source>
</reference>
<feature type="region of interest" description="Disordered" evidence="1">
    <location>
        <begin position="281"/>
        <end position="368"/>
    </location>
</feature>
<name>A0A177DJH7_ALTAL</name>
<gene>
    <name evidence="2" type="ORF">CC77DRAFT_1062512</name>
</gene>
<sequence>MSVSTSTMIEIRDYVTNIRYIRRPSSELGDYGALVSNCFTYFNRNQETHTVHFHFRRDSRCENGKLLKEDEWANGSYEVLYAHFVRRVQARGQSSLRFGHRARKSTTPPDVSSPESPWKQPQLPNLDDGGFPIVGNPPAHPVLEAFTPAPTPVPPPPPPPPPPAPLQPPLAVRRAAMQRRNTNSTTVYSIGPPIPTSRYSTTYFSAPYIFIPLRPAPPRPRSHAQRYSDPFPGFRSLPTAERIMLREDQPEQEVSGPGERASDESSLESFDFDNFFDVSSEVSQYSPRRQQGQGGKQDQEGLEEEGRGFVARSQDSFGRFVTEKTESPLFVTDESERDFQGDLAWETDDEVAARGEQGAGDSDEGEED</sequence>
<feature type="region of interest" description="Disordered" evidence="1">
    <location>
        <begin position="215"/>
        <end position="268"/>
    </location>
</feature>
<dbReference type="KEGG" id="aalt:CC77DRAFT_1062512"/>
<organism evidence="2 3">
    <name type="scientific">Alternaria alternata</name>
    <name type="common">Alternaria rot fungus</name>
    <name type="synonym">Torula alternata</name>
    <dbReference type="NCBI Taxonomy" id="5599"/>
    <lineage>
        <taxon>Eukaryota</taxon>
        <taxon>Fungi</taxon>
        <taxon>Dikarya</taxon>
        <taxon>Ascomycota</taxon>
        <taxon>Pezizomycotina</taxon>
        <taxon>Dothideomycetes</taxon>
        <taxon>Pleosporomycetidae</taxon>
        <taxon>Pleosporales</taxon>
        <taxon>Pleosporineae</taxon>
        <taxon>Pleosporaceae</taxon>
        <taxon>Alternaria</taxon>
        <taxon>Alternaria sect. Alternaria</taxon>
        <taxon>Alternaria alternata complex</taxon>
    </lineage>
</organism>
<feature type="compositionally biased region" description="Polar residues" evidence="1">
    <location>
        <begin position="105"/>
        <end position="115"/>
    </location>
</feature>
<evidence type="ECO:0000313" key="2">
    <source>
        <dbReference type="EMBL" id="OAG19361.1"/>
    </source>
</evidence>
<evidence type="ECO:0000313" key="3">
    <source>
        <dbReference type="Proteomes" id="UP000077248"/>
    </source>
</evidence>
<dbReference type="VEuPathDB" id="FungiDB:CC77DRAFT_1062512"/>
<proteinExistence type="predicted"/>
<dbReference type="EMBL" id="KV441481">
    <property type="protein sequence ID" value="OAG19361.1"/>
    <property type="molecule type" value="Genomic_DNA"/>
</dbReference>
<dbReference type="GeneID" id="29114120"/>
<evidence type="ECO:0000256" key="1">
    <source>
        <dbReference type="SAM" id="MobiDB-lite"/>
    </source>
</evidence>
<protein>
    <submittedName>
        <fullName evidence="2">Uncharacterized protein</fullName>
    </submittedName>
</protein>
<feature type="region of interest" description="Disordered" evidence="1">
    <location>
        <begin position="96"/>
        <end position="127"/>
    </location>
</feature>
<keyword evidence="3" id="KW-1185">Reference proteome</keyword>
<dbReference type="Proteomes" id="UP000077248">
    <property type="component" value="Unassembled WGS sequence"/>
</dbReference>
<accession>A0A177DJH7</accession>
<dbReference type="AlphaFoldDB" id="A0A177DJH7"/>